<proteinExistence type="predicted"/>
<dbReference type="KEGG" id="olu:OSTLU_28298"/>
<accession>A4S9S5</accession>
<protein>
    <submittedName>
        <fullName evidence="1">Uncharacterized protein</fullName>
    </submittedName>
</protein>
<dbReference type="InterPro" id="IPR016024">
    <property type="entry name" value="ARM-type_fold"/>
</dbReference>
<dbReference type="HOGENOM" id="CLU_352816_0_0_1"/>
<dbReference type="AlphaFoldDB" id="A4S9S5"/>
<dbReference type="RefSeq" id="XP_001422222.1">
    <property type="nucleotide sequence ID" value="XM_001422185.1"/>
</dbReference>
<reference evidence="1 2" key="1">
    <citation type="journal article" date="2007" name="Proc. Natl. Acad. Sci. U.S.A.">
        <title>The tiny eukaryote Ostreococcus provides genomic insights into the paradox of plankton speciation.</title>
        <authorList>
            <person name="Palenik B."/>
            <person name="Grimwood J."/>
            <person name="Aerts A."/>
            <person name="Rouze P."/>
            <person name="Salamov A."/>
            <person name="Putnam N."/>
            <person name="Dupont C."/>
            <person name="Jorgensen R."/>
            <person name="Derelle E."/>
            <person name="Rombauts S."/>
            <person name="Zhou K."/>
            <person name="Otillar R."/>
            <person name="Merchant S.S."/>
            <person name="Podell S."/>
            <person name="Gaasterland T."/>
            <person name="Napoli C."/>
            <person name="Gendler K."/>
            <person name="Manuell A."/>
            <person name="Tai V."/>
            <person name="Vallon O."/>
            <person name="Piganeau G."/>
            <person name="Jancek S."/>
            <person name="Heijde M."/>
            <person name="Jabbari K."/>
            <person name="Bowler C."/>
            <person name="Lohr M."/>
            <person name="Robbens S."/>
            <person name="Werner G."/>
            <person name="Dubchak I."/>
            <person name="Pazour G.J."/>
            <person name="Ren Q."/>
            <person name="Paulsen I."/>
            <person name="Delwiche C."/>
            <person name="Schmutz J."/>
            <person name="Rokhsar D."/>
            <person name="Van de Peer Y."/>
            <person name="Moreau H."/>
            <person name="Grigoriev I.V."/>
        </authorList>
    </citation>
    <scope>NUCLEOTIDE SEQUENCE [LARGE SCALE GENOMIC DNA]</scope>
    <source>
        <strain evidence="1 2">CCE9901</strain>
    </source>
</reference>
<dbReference type="Gene3D" id="1.25.10.10">
    <property type="entry name" value="Leucine-rich Repeat Variant"/>
    <property type="match status" value="1"/>
</dbReference>
<dbReference type="EMBL" id="CP000597">
    <property type="protein sequence ID" value="ABP00539.1"/>
    <property type="molecule type" value="Genomic_DNA"/>
</dbReference>
<dbReference type="Gramene" id="ABP00539">
    <property type="protein sequence ID" value="ABP00539"/>
    <property type="gene ID" value="OSTLU_28298"/>
</dbReference>
<gene>
    <name evidence="1" type="ORF">OSTLU_28298</name>
</gene>
<dbReference type="InterPro" id="IPR011989">
    <property type="entry name" value="ARM-like"/>
</dbReference>
<keyword evidence="2" id="KW-1185">Reference proteome</keyword>
<dbReference type="Proteomes" id="UP000001568">
    <property type="component" value="Chromosome 17"/>
</dbReference>
<sequence>MEALQQRERMAVLSGLVKAADDAFDRAEIDDVTKELFLDTQIEDEMKEMFDIARRIQFFDETGKLEGALELVKDFEKYARSEDSKVVAVAVWCGAWSAIQNELFRRSEWIRVLEKLFWTIHTLCLSHRFSKIRACAAIQCGELATAAMLKLCDLRVHEAYARDMLRLSLDEKCTVRHAVSCSVSMCFVRRIYSGLFTVREADAALLCAMFVSAVGKRNPFAHIDYVNKAHLTKTMNEGFASVTHYTLERMIQCMLNDQLWRTDDKDILGRRLRACALIVEHVGDRVAPFVDSIIKMLLDTLTKSLVWRDAEYLMEILMIHAPSTRRTWVEPTMLHVNSEFTLHMVALCVCEKFLSRRKQHGVTHALNLDDVAFISESLEKTMFRLDSCDKLDDSSGVLNCVESILASCLEILRQQNKASMATRKFKKLEACVKIQTMYFCVCGMSSIDVTGEMLMACTPKDEVEASEIFRLIVDRNVPLRSFRANTLTALFCLLRGTQLVAEISECLAQQIDPATCDASLDSLLTVKDFMVPFILYLRSRGDETLNKADFVTNIAPVLDALLDWMRWRPGEMTAQLADIAATCFAVQNSLSEPISYNDEIGEFVESLTDEQSEESALQTFLTRWLSLENRSKRVIDVICSMSFEKTSSVFCRQKRDAMLHLQKCACLADRQNAVKFLERVASRYLEQVSTSSSTQVRVRSLLALGKTIAQLIRDFNDHQTAKKFVGDIFVFADDADKAVRVGACRVLGALQHCHSQVATIVRGLLDSADTKFFIHKDALQCLEHPEALEKEFGNDAR</sequence>
<name>A4S9S5_OSTLU</name>
<organism evidence="1 2">
    <name type="scientific">Ostreococcus lucimarinus (strain CCE9901)</name>
    <dbReference type="NCBI Taxonomy" id="436017"/>
    <lineage>
        <taxon>Eukaryota</taxon>
        <taxon>Viridiplantae</taxon>
        <taxon>Chlorophyta</taxon>
        <taxon>Mamiellophyceae</taxon>
        <taxon>Mamiellales</taxon>
        <taxon>Bathycoccaceae</taxon>
        <taxon>Ostreococcus</taxon>
    </lineage>
</organism>
<dbReference type="GeneID" id="5006176"/>
<evidence type="ECO:0000313" key="1">
    <source>
        <dbReference type="EMBL" id="ABP00539.1"/>
    </source>
</evidence>
<dbReference type="OrthoDB" id="10647002at2759"/>
<dbReference type="SUPFAM" id="SSF48371">
    <property type="entry name" value="ARM repeat"/>
    <property type="match status" value="1"/>
</dbReference>
<evidence type="ECO:0000313" key="2">
    <source>
        <dbReference type="Proteomes" id="UP000001568"/>
    </source>
</evidence>